<evidence type="ECO:0000259" key="2">
    <source>
        <dbReference type="PROSITE" id="PS51391"/>
    </source>
</evidence>
<reference evidence="4" key="1">
    <citation type="submission" date="2016-03" db="EMBL/GenBank/DDBJ databases">
        <authorList>
            <person name="Devillers Hugo."/>
        </authorList>
    </citation>
    <scope>NUCLEOTIDE SEQUENCE [LARGE SCALE GENOMIC DNA]</scope>
</reference>
<keyword evidence="4" id="KW-1185">Reference proteome</keyword>
<dbReference type="PANTHER" id="PTHR12460:SF0">
    <property type="entry name" value="CID DOMAIN-CONTAINING PROTEIN-RELATED"/>
    <property type="match status" value="1"/>
</dbReference>
<dbReference type="CDD" id="cd17003">
    <property type="entry name" value="CID_Rtt103"/>
    <property type="match status" value="1"/>
</dbReference>
<feature type="domain" description="CID" evidence="2">
    <location>
        <begin position="1"/>
        <end position="135"/>
    </location>
</feature>
<dbReference type="SMART" id="SM00582">
    <property type="entry name" value="RPR"/>
    <property type="match status" value="1"/>
</dbReference>
<dbReference type="GO" id="GO:0031124">
    <property type="term" value="P:mRNA 3'-end processing"/>
    <property type="evidence" value="ECO:0007669"/>
    <property type="project" value="InterPro"/>
</dbReference>
<dbReference type="PROSITE" id="PS51391">
    <property type="entry name" value="CID"/>
    <property type="match status" value="1"/>
</dbReference>
<evidence type="ECO:0000313" key="4">
    <source>
        <dbReference type="Proteomes" id="UP000189911"/>
    </source>
</evidence>
<dbReference type="SUPFAM" id="SSF48464">
    <property type="entry name" value="ENTH/VHS domain"/>
    <property type="match status" value="1"/>
</dbReference>
<feature type="region of interest" description="Disordered" evidence="1">
    <location>
        <begin position="250"/>
        <end position="303"/>
    </location>
</feature>
<dbReference type="Gene3D" id="1.25.40.90">
    <property type="match status" value="1"/>
</dbReference>
<dbReference type="AlphaFoldDB" id="A0A1G4KM40"/>
<feature type="compositionally biased region" description="Polar residues" evidence="1">
    <location>
        <begin position="257"/>
        <end position="266"/>
    </location>
</feature>
<dbReference type="InterPro" id="IPR047883">
    <property type="entry name" value="Rtt103-like_CID"/>
</dbReference>
<dbReference type="EMBL" id="LT598447">
    <property type="protein sequence ID" value="SCV05570.1"/>
    <property type="molecule type" value="Genomic_DNA"/>
</dbReference>
<protein>
    <submittedName>
        <fullName evidence="3">LANO_0H10396g1_1</fullName>
    </submittedName>
</protein>
<dbReference type="InterPro" id="IPR008942">
    <property type="entry name" value="ENTH_VHS"/>
</dbReference>
<gene>
    <name evidence="3" type="ORF">LANO_0H10396G</name>
</gene>
<feature type="compositionally biased region" description="Basic and acidic residues" evidence="1">
    <location>
        <begin position="279"/>
        <end position="303"/>
    </location>
</feature>
<name>A0A1G4KM40_9SACH</name>
<proteinExistence type="predicted"/>
<organism evidence="3 4">
    <name type="scientific">Lachancea nothofagi CBS 11611</name>
    <dbReference type="NCBI Taxonomy" id="1266666"/>
    <lineage>
        <taxon>Eukaryota</taxon>
        <taxon>Fungi</taxon>
        <taxon>Dikarya</taxon>
        <taxon>Ascomycota</taxon>
        <taxon>Saccharomycotina</taxon>
        <taxon>Saccharomycetes</taxon>
        <taxon>Saccharomycetales</taxon>
        <taxon>Saccharomycetaceae</taxon>
        <taxon>Lachancea</taxon>
    </lineage>
</organism>
<accession>A0A1G4KM40</accession>
<dbReference type="OrthoDB" id="10069473at2759"/>
<evidence type="ECO:0000256" key="1">
    <source>
        <dbReference type="SAM" id="MobiDB-lite"/>
    </source>
</evidence>
<sequence>MSFSEDQFVSKLNALDETQESIVSASKWLLTQYKEVNQIAHCWKRFVIKPTINTRRKLLAIYLANDVIQQAKHKRVGDFGTAFGAIMPEVLGEVYPGLNKEMRKKVRRVVDIWKQRQVFSDKVIKDVYPKLKDTPIKPSRSDNSSVASVVPELRQVVSVFDQLSKSQASVSSNKTRFDSSLEALDPSSVVYSENYKTVQKIGQVAKDALQKSMELRSQALKELKIMLDFQTEQAQQDQEMINEIDAVLAAKDPSKPQPSTTEQTDLLPTYEASDGSDSDTDKSDIEEDTKSSKRHESFGTVAEKEDMKRLKMAAADSGGDINAFEAEVYEPTPAEVAANSSMAVTSSIQDLLSKLAS</sequence>
<evidence type="ECO:0000313" key="3">
    <source>
        <dbReference type="EMBL" id="SCV05570.1"/>
    </source>
</evidence>
<dbReference type="Proteomes" id="UP000189911">
    <property type="component" value="Chromosome H"/>
</dbReference>
<dbReference type="Pfam" id="PF04818">
    <property type="entry name" value="CID"/>
    <property type="match status" value="1"/>
</dbReference>
<dbReference type="InterPro" id="IPR006569">
    <property type="entry name" value="CID_dom"/>
</dbReference>
<dbReference type="PANTHER" id="PTHR12460">
    <property type="entry name" value="CYCLIN-DEPENDENT KINASE INHIBITOR-RELATED PROTEIN"/>
    <property type="match status" value="1"/>
</dbReference>
<dbReference type="GO" id="GO:0099122">
    <property type="term" value="F:RNA polymerase II C-terminal domain binding"/>
    <property type="evidence" value="ECO:0007669"/>
    <property type="project" value="InterPro"/>
</dbReference>